<evidence type="ECO:0000259" key="6">
    <source>
        <dbReference type="PROSITE" id="PS50287"/>
    </source>
</evidence>
<evidence type="ECO:0000313" key="8">
    <source>
        <dbReference type="Proteomes" id="UP001159427"/>
    </source>
</evidence>
<evidence type="ECO:0000256" key="2">
    <source>
        <dbReference type="ARBA" id="ARBA00022737"/>
    </source>
</evidence>
<dbReference type="PANTHER" id="PTHR47653">
    <property type="entry name" value="PROTEIN BARK BEETLE"/>
    <property type="match status" value="1"/>
</dbReference>
<keyword evidence="3 5" id="KW-1015">Disulfide bond</keyword>
<dbReference type="SMART" id="SM00202">
    <property type="entry name" value="SR"/>
    <property type="match status" value="1"/>
</dbReference>
<feature type="domain" description="SRCR" evidence="6">
    <location>
        <begin position="3"/>
        <end position="103"/>
    </location>
</feature>
<dbReference type="Gene3D" id="3.10.250.10">
    <property type="entry name" value="SRCR-like domain"/>
    <property type="match status" value="1"/>
</dbReference>
<evidence type="ECO:0000256" key="4">
    <source>
        <dbReference type="ARBA" id="ARBA00023180"/>
    </source>
</evidence>
<evidence type="ECO:0000256" key="1">
    <source>
        <dbReference type="ARBA" id="ARBA00022729"/>
    </source>
</evidence>
<evidence type="ECO:0000256" key="5">
    <source>
        <dbReference type="PROSITE-ProRule" id="PRU00196"/>
    </source>
</evidence>
<dbReference type="PROSITE" id="PS50287">
    <property type="entry name" value="SRCR_2"/>
    <property type="match status" value="1"/>
</dbReference>
<dbReference type="InterPro" id="IPR053243">
    <property type="entry name" value="SJ_maturation_regulator"/>
</dbReference>
<proteinExistence type="predicted"/>
<dbReference type="SUPFAM" id="SSF56487">
    <property type="entry name" value="SRCR-like"/>
    <property type="match status" value="1"/>
</dbReference>
<name>A0ABN8N8B0_9CNID</name>
<feature type="disulfide bond" evidence="5">
    <location>
        <begin position="28"/>
        <end position="92"/>
    </location>
</feature>
<feature type="non-terminal residue" evidence="7">
    <location>
        <position position="1"/>
    </location>
</feature>
<dbReference type="InterPro" id="IPR001190">
    <property type="entry name" value="SRCR"/>
</dbReference>
<gene>
    <name evidence="7" type="ORF">PEVE_00040884</name>
</gene>
<comment type="caution">
    <text evidence="7">The sequence shown here is derived from an EMBL/GenBank/DDBJ whole genome shotgun (WGS) entry which is preliminary data.</text>
</comment>
<keyword evidence="2" id="KW-0677">Repeat</keyword>
<organism evidence="7 8">
    <name type="scientific">Porites evermanni</name>
    <dbReference type="NCBI Taxonomy" id="104178"/>
    <lineage>
        <taxon>Eukaryota</taxon>
        <taxon>Metazoa</taxon>
        <taxon>Cnidaria</taxon>
        <taxon>Anthozoa</taxon>
        <taxon>Hexacorallia</taxon>
        <taxon>Scleractinia</taxon>
        <taxon>Fungiina</taxon>
        <taxon>Poritidae</taxon>
        <taxon>Porites</taxon>
    </lineage>
</organism>
<keyword evidence="4" id="KW-0325">Glycoprotein</keyword>
<dbReference type="Pfam" id="PF00530">
    <property type="entry name" value="SRCR"/>
    <property type="match status" value="1"/>
</dbReference>
<dbReference type="EMBL" id="CALNXI010000760">
    <property type="protein sequence ID" value="CAH3044653.1"/>
    <property type="molecule type" value="Genomic_DNA"/>
</dbReference>
<accession>A0ABN8N8B0</accession>
<feature type="disulfide bond" evidence="5">
    <location>
        <begin position="72"/>
        <end position="82"/>
    </location>
</feature>
<keyword evidence="1" id="KW-0732">Signal</keyword>
<feature type="disulfide bond" evidence="5">
    <location>
        <begin position="41"/>
        <end position="102"/>
    </location>
</feature>
<reference evidence="7 8" key="1">
    <citation type="submission" date="2022-05" db="EMBL/GenBank/DDBJ databases">
        <authorList>
            <consortium name="Genoscope - CEA"/>
            <person name="William W."/>
        </authorList>
    </citation>
    <scope>NUCLEOTIDE SEQUENCE [LARGE SCALE GENOMIC DNA]</scope>
</reference>
<keyword evidence="8" id="KW-1185">Reference proteome</keyword>
<dbReference type="PANTHER" id="PTHR47653:SF1">
    <property type="entry name" value="DELETED IN MALIGNANT BRAIN TUMORS 1 PROTEIN"/>
    <property type="match status" value="1"/>
</dbReference>
<dbReference type="Proteomes" id="UP001159427">
    <property type="component" value="Unassembled WGS sequence"/>
</dbReference>
<dbReference type="PRINTS" id="PR00258">
    <property type="entry name" value="SPERACTRCPTR"/>
</dbReference>
<sequence>SGLRLVGGSWNGEGRVEIFYNGNWGTVCDDSWDLDDARVICRELGYSGAVSAHSSAHFGSGSGQIWLDDVNCLGSETSIVNCPHGGWGSHNCGHHEDASVVCSSK</sequence>
<evidence type="ECO:0000313" key="7">
    <source>
        <dbReference type="EMBL" id="CAH3044653.1"/>
    </source>
</evidence>
<evidence type="ECO:0000256" key="3">
    <source>
        <dbReference type="ARBA" id="ARBA00023157"/>
    </source>
</evidence>
<protein>
    <recommendedName>
        <fullName evidence="6">SRCR domain-containing protein</fullName>
    </recommendedName>
</protein>
<dbReference type="PROSITE" id="PS00420">
    <property type="entry name" value="SRCR_1"/>
    <property type="match status" value="1"/>
</dbReference>
<dbReference type="InterPro" id="IPR036772">
    <property type="entry name" value="SRCR-like_dom_sf"/>
</dbReference>